<accession>A0A1I1MN09</accession>
<protein>
    <submittedName>
        <fullName evidence="1">Phosphoenolpyruvate phosphomutase</fullName>
    </submittedName>
</protein>
<dbReference type="InterPro" id="IPR040442">
    <property type="entry name" value="Pyrv_kinase-like_dom_sf"/>
</dbReference>
<name>A0A1I1MN09_9RHOB</name>
<organism evidence="1 2">
    <name type="scientific">Tropicimonas isoalkanivorans</name>
    <dbReference type="NCBI Taxonomy" id="441112"/>
    <lineage>
        <taxon>Bacteria</taxon>
        <taxon>Pseudomonadati</taxon>
        <taxon>Pseudomonadota</taxon>
        <taxon>Alphaproteobacteria</taxon>
        <taxon>Rhodobacterales</taxon>
        <taxon>Roseobacteraceae</taxon>
        <taxon>Tropicimonas</taxon>
    </lineage>
</organism>
<dbReference type="GO" id="GO:0016833">
    <property type="term" value="F:oxo-acid-lyase activity"/>
    <property type="evidence" value="ECO:0007669"/>
    <property type="project" value="UniProtKB-ARBA"/>
</dbReference>
<dbReference type="Gene3D" id="3.20.20.60">
    <property type="entry name" value="Phosphoenolpyruvate-binding domains"/>
    <property type="match status" value="1"/>
</dbReference>
<dbReference type="SUPFAM" id="SSF51621">
    <property type="entry name" value="Phosphoenolpyruvate/pyruvate domain"/>
    <property type="match status" value="1"/>
</dbReference>
<keyword evidence="2" id="KW-1185">Reference proteome</keyword>
<dbReference type="Pfam" id="PF13714">
    <property type="entry name" value="PEP_mutase"/>
    <property type="match status" value="1"/>
</dbReference>
<dbReference type="InterPro" id="IPR039556">
    <property type="entry name" value="ICL/PEPM"/>
</dbReference>
<dbReference type="EMBL" id="FOLG01000010">
    <property type="protein sequence ID" value="SFC86476.1"/>
    <property type="molecule type" value="Genomic_DNA"/>
</dbReference>
<gene>
    <name evidence="1" type="ORF">SAMN04488094_110102</name>
</gene>
<dbReference type="InterPro" id="IPR015813">
    <property type="entry name" value="Pyrv/PenolPyrv_kinase-like_dom"/>
</dbReference>
<dbReference type="PANTHER" id="PTHR42905">
    <property type="entry name" value="PHOSPHOENOLPYRUVATE CARBOXYLASE"/>
    <property type="match status" value="1"/>
</dbReference>
<reference evidence="1 2" key="1">
    <citation type="submission" date="2016-10" db="EMBL/GenBank/DDBJ databases">
        <authorList>
            <person name="de Groot N.N."/>
        </authorList>
    </citation>
    <scope>NUCLEOTIDE SEQUENCE [LARGE SCALE GENOMIC DNA]</scope>
    <source>
        <strain evidence="1 2">DSM 19548</strain>
    </source>
</reference>
<dbReference type="AlphaFoldDB" id="A0A1I1MN09"/>
<dbReference type="STRING" id="441112.SAMN04488094_110102"/>
<dbReference type="CDD" id="cd00377">
    <property type="entry name" value="ICL_PEPM"/>
    <property type="match status" value="1"/>
</dbReference>
<keyword evidence="1" id="KW-0670">Pyruvate</keyword>
<proteinExistence type="predicted"/>
<dbReference type="Proteomes" id="UP000198728">
    <property type="component" value="Unassembled WGS sequence"/>
</dbReference>
<dbReference type="PANTHER" id="PTHR42905:SF5">
    <property type="entry name" value="CARBOXYVINYL-CARBOXYPHOSPHONATE PHOSPHORYLMUTASE, CHLOROPLASTIC"/>
    <property type="match status" value="1"/>
</dbReference>
<sequence>MTTAGPILRRIINDRRAVLVPGVMNALAARIAEDAGFEALYVTGAGVSNAYLGLPDVAFLSLTQLADHVAAIRNVTKLPLIVDGDTGFGNEVNTWHTIRTLERAGANAVQLEDQVFPKRCGHFDGKSVVGVDEMARKIAAAADARHDPDFLIIGRTDAYATEGLDAALDRARRYISAGADMTFVEAPRRIEDISRIATELEVPQVVNIVIGGKTPPMEQAELARAGVGIALYANAALQGAMLGMKTALSALMSSGKLTEDSGLVVPFEERQRLVGKPHVDAIESKFVDL</sequence>
<evidence type="ECO:0000313" key="1">
    <source>
        <dbReference type="EMBL" id="SFC86476.1"/>
    </source>
</evidence>
<dbReference type="RefSeq" id="WP_093361681.1">
    <property type="nucleotide sequence ID" value="NZ_FOLG01000010.1"/>
</dbReference>
<dbReference type="OrthoDB" id="8629576at2"/>
<evidence type="ECO:0000313" key="2">
    <source>
        <dbReference type="Proteomes" id="UP000198728"/>
    </source>
</evidence>